<dbReference type="InterPro" id="IPR036942">
    <property type="entry name" value="Beta-barrel_TonB_sf"/>
</dbReference>
<dbReference type="Gene3D" id="2.40.170.20">
    <property type="entry name" value="TonB-dependent receptor, beta-barrel domain"/>
    <property type="match status" value="1"/>
</dbReference>
<dbReference type="SUPFAM" id="SSF56935">
    <property type="entry name" value="Porins"/>
    <property type="match status" value="1"/>
</dbReference>
<keyword evidence="2 7" id="KW-0813">Transport</keyword>
<evidence type="ECO:0000256" key="3">
    <source>
        <dbReference type="ARBA" id="ARBA00022452"/>
    </source>
</evidence>
<dbReference type="InterPro" id="IPR037066">
    <property type="entry name" value="Plug_dom_sf"/>
</dbReference>
<dbReference type="InterPro" id="IPR039426">
    <property type="entry name" value="TonB-dep_rcpt-like"/>
</dbReference>
<keyword evidence="11" id="KW-1185">Reference proteome</keyword>
<dbReference type="Pfam" id="PF07715">
    <property type="entry name" value="Plug"/>
    <property type="match status" value="1"/>
</dbReference>
<proteinExistence type="inferred from homology"/>
<feature type="chain" id="PRO_5047043924" evidence="8">
    <location>
        <begin position="28"/>
        <end position="998"/>
    </location>
</feature>
<dbReference type="Proteomes" id="UP001501207">
    <property type="component" value="Unassembled WGS sequence"/>
</dbReference>
<dbReference type="EMBL" id="BAABFN010000004">
    <property type="protein sequence ID" value="GAA4311255.1"/>
    <property type="molecule type" value="Genomic_DNA"/>
</dbReference>
<gene>
    <name evidence="10" type="ORF">GCM10023143_20270</name>
</gene>
<sequence>MRFLYLLRTKMVLPFALCLLAQGTLFAQQNESAADTAQTPEAADTLKWLKKIPLQERDTVGYFPNNELFLHSRGAVSKADMNELDKMPYTSVDQMLVGRVNGVDVRNNTGEPGKRVSVFVRGTSRLLFKNSDLFYAQPTFVVDGVPMILDHPFAYDIQGYDFNRLGTEINLLSFLDLNDIESIEVLKDFSAGAKYGPNAANGVINITTKGPRSGKMHVSVNGYIGYSLKPQIEPVNAKFERDFRQQFYEKYATDDQLRAFPRYLSDSTKLAYFGPANWDDLYYRNAWSNGIQASVDGGTRLANFRFSLNHAAQQGVADETGMQRYGLNFGINIMPVRNLLLTTYIAAATVHQDRSRWIRDRIGDEDYLLNLENPPSPNKDFLSQYYKNVGNGINNNRNNSVRALANAQYRIAGGFMINSRLGIDYGQNFRDLFIPTTISDGNNFVSNFDGLNRRLTLDNSIAYTKKTNNGHAFQVTLGQYDQWDKWRYDFGKAYRGNSDYIKIYQPGNNDNHQGASNNLRLTANYKDYTQNILASFYGDIAYNYQGKYFLDVYLREDGSSNVPKANRWLFSPTVSAAWKISSEDFLKDNPLVGNLKLRASWGRVGRTFLDEYYKDGPIYNVDVGWDGTPDISTYNAFPAINAAFGTGYVSPDITWAYVEQGNIGLDASFFHDRLGVQVDFYSKTDHNLLLKVPTVEEEGYTGIIENGLSIRNYGYEVTLSGSLVQGDDFGWDASLTAYSNQNELKALPGGLTDLVVDGHRLLVGKPVDRYWVLINEGIYNSDADIPVNPQTGKGLSYKGIPLQAGDPKWQDLNGDYVIDDQDRVMRGRLSPAVMGGFSTTLRYRQLQLNLLFTYAFDRKVINQYMADRFDFVNREGVDDISGVKEVNFWSKEGDYSLYPLYNPWSPVDPYQADQTLFLEDASFVKLRGVTLTYDFGKSRWLQRSGIEGLRVYGTANNLWTGSKYSGGDPEAVDFFGYDQGYYNMPAPRSFTLGFNFQF</sequence>
<dbReference type="InterPro" id="IPR012910">
    <property type="entry name" value="Plug_dom"/>
</dbReference>
<feature type="domain" description="TonB-dependent receptor plug" evidence="9">
    <location>
        <begin position="74"/>
        <end position="203"/>
    </location>
</feature>
<dbReference type="PROSITE" id="PS52016">
    <property type="entry name" value="TONB_DEPENDENT_REC_3"/>
    <property type="match status" value="1"/>
</dbReference>
<comment type="subcellular location">
    <subcellularLocation>
        <location evidence="1 7">Cell outer membrane</location>
        <topology evidence="1 7">Multi-pass membrane protein</topology>
    </subcellularLocation>
</comment>
<protein>
    <submittedName>
        <fullName evidence="10">SusC/RagA family TonB-linked outer membrane protein</fullName>
    </submittedName>
</protein>
<evidence type="ECO:0000256" key="6">
    <source>
        <dbReference type="ARBA" id="ARBA00023237"/>
    </source>
</evidence>
<keyword evidence="4 7" id="KW-0812">Transmembrane</keyword>
<evidence type="ECO:0000256" key="5">
    <source>
        <dbReference type="ARBA" id="ARBA00023136"/>
    </source>
</evidence>
<dbReference type="RefSeq" id="WP_344978840.1">
    <property type="nucleotide sequence ID" value="NZ_BAABFN010000004.1"/>
</dbReference>
<evidence type="ECO:0000256" key="2">
    <source>
        <dbReference type="ARBA" id="ARBA00022448"/>
    </source>
</evidence>
<dbReference type="InterPro" id="IPR023996">
    <property type="entry name" value="TonB-dep_OMP_SusC/RagA"/>
</dbReference>
<dbReference type="Gene3D" id="2.170.130.10">
    <property type="entry name" value="TonB-dependent receptor, plug domain"/>
    <property type="match status" value="1"/>
</dbReference>
<accession>A0ABP8FUH7</accession>
<evidence type="ECO:0000313" key="10">
    <source>
        <dbReference type="EMBL" id="GAA4311255.1"/>
    </source>
</evidence>
<keyword evidence="6 7" id="KW-0998">Cell outer membrane</keyword>
<keyword evidence="5 7" id="KW-0472">Membrane</keyword>
<feature type="signal peptide" evidence="8">
    <location>
        <begin position="1"/>
        <end position="27"/>
    </location>
</feature>
<name>A0ABP8FUH7_9BACT</name>
<evidence type="ECO:0000256" key="4">
    <source>
        <dbReference type="ARBA" id="ARBA00022692"/>
    </source>
</evidence>
<evidence type="ECO:0000259" key="9">
    <source>
        <dbReference type="Pfam" id="PF07715"/>
    </source>
</evidence>
<reference evidence="11" key="1">
    <citation type="journal article" date="2019" name="Int. J. Syst. Evol. Microbiol.">
        <title>The Global Catalogue of Microorganisms (GCM) 10K type strain sequencing project: providing services to taxonomists for standard genome sequencing and annotation.</title>
        <authorList>
            <consortium name="The Broad Institute Genomics Platform"/>
            <consortium name="The Broad Institute Genome Sequencing Center for Infectious Disease"/>
            <person name="Wu L."/>
            <person name="Ma J."/>
        </authorList>
    </citation>
    <scope>NUCLEOTIDE SEQUENCE [LARGE SCALE GENOMIC DNA]</scope>
    <source>
        <strain evidence="11">JCM 17664</strain>
    </source>
</reference>
<keyword evidence="3 7" id="KW-1134">Transmembrane beta strand</keyword>
<keyword evidence="8" id="KW-0732">Signal</keyword>
<comment type="similarity">
    <text evidence="7">Belongs to the TonB-dependent receptor family.</text>
</comment>
<comment type="caution">
    <text evidence="10">The sequence shown here is derived from an EMBL/GenBank/DDBJ whole genome shotgun (WGS) entry which is preliminary data.</text>
</comment>
<dbReference type="NCBIfam" id="TIGR04056">
    <property type="entry name" value="OMP_RagA_SusC"/>
    <property type="match status" value="1"/>
</dbReference>
<organism evidence="10 11">
    <name type="scientific">Compostibacter hankyongensis</name>
    <dbReference type="NCBI Taxonomy" id="1007089"/>
    <lineage>
        <taxon>Bacteria</taxon>
        <taxon>Pseudomonadati</taxon>
        <taxon>Bacteroidota</taxon>
        <taxon>Chitinophagia</taxon>
        <taxon>Chitinophagales</taxon>
        <taxon>Chitinophagaceae</taxon>
        <taxon>Compostibacter</taxon>
    </lineage>
</organism>
<evidence type="ECO:0000256" key="1">
    <source>
        <dbReference type="ARBA" id="ARBA00004571"/>
    </source>
</evidence>
<evidence type="ECO:0000256" key="7">
    <source>
        <dbReference type="PROSITE-ProRule" id="PRU01360"/>
    </source>
</evidence>
<evidence type="ECO:0000256" key="8">
    <source>
        <dbReference type="SAM" id="SignalP"/>
    </source>
</evidence>
<evidence type="ECO:0000313" key="11">
    <source>
        <dbReference type="Proteomes" id="UP001501207"/>
    </source>
</evidence>